<dbReference type="Pfam" id="PF00789">
    <property type="entry name" value="UBX"/>
    <property type="match status" value="1"/>
</dbReference>
<dbReference type="Gene3D" id="3.10.20.90">
    <property type="entry name" value="Phosphatidylinositol 3-kinase Catalytic Subunit, Chain A, domain 1"/>
    <property type="match status" value="1"/>
</dbReference>
<dbReference type="AlphaFoldDB" id="A0A9P7BCD1"/>
<dbReference type="SMART" id="SM00166">
    <property type="entry name" value="UBX"/>
    <property type="match status" value="1"/>
</dbReference>
<organism evidence="3 4">
    <name type="scientific">Maudiozyma exigua</name>
    <name type="common">Yeast</name>
    <name type="synonym">Kazachstania exigua</name>
    <dbReference type="NCBI Taxonomy" id="34358"/>
    <lineage>
        <taxon>Eukaryota</taxon>
        <taxon>Fungi</taxon>
        <taxon>Dikarya</taxon>
        <taxon>Ascomycota</taxon>
        <taxon>Saccharomycotina</taxon>
        <taxon>Saccharomycetes</taxon>
        <taxon>Saccharomycetales</taxon>
        <taxon>Saccharomycetaceae</taxon>
        <taxon>Maudiozyma</taxon>
    </lineage>
</organism>
<keyword evidence="4" id="KW-1185">Reference proteome</keyword>
<dbReference type="EMBL" id="PUHR01000021">
    <property type="protein sequence ID" value="KAG0670589.1"/>
    <property type="molecule type" value="Genomic_DNA"/>
</dbReference>
<sequence length="372" mass="43470">MVSGINRFIKLTNFYNNSNRSTDHQSDFNELLNILSIESKDTTNDGDTTSYNFGSIYNTDGSIISGSNLQTSYSGLLNSCRKQYKFGFIYLHDGLKDSSMTYVDNILCTDRFINMVKKHQALMWFGDVTKSEGLQAANNCKVRHFPFIGVVMIKQSNKIEMIVRAEGSLSNYNPQKFENILKKNQHILIQLIQQKQNIEMQRLIREQQDSRFRNSLRRDQERDRERQAARETEQREAQIRAQNERIERQQEEQRKQWLRHRLHLLRPEPTVNENTSRVAIKLNNNERVIRKFDGNVPIEEIYAFVELYQNGMIRQDGNAITDTIPPENYVHHYNFKLISPVPRTELQLESLIKDSSAIFPSGNIIQEDLDSN</sequence>
<dbReference type="InterPro" id="IPR029071">
    <property type="entry name" value="Ubiquitin-like_domsf"/>
</dbReference>
<dbReference type="GO" id="GO:0043130">
    <property type="term" value="F:ubiquitin binding"/>
    <property type="evidence" value="ECO:0007669"/>
    <property type="project" value="TreeGrafter"/>
</dbReference>
<proteinExistence type="predicted"/>
<dbReference type="PANTHER" id="PTHR23322:SF103">
    <property type="entry name" value="UBX DOMAIN-CONTAINING PROTEIN 3"/>
    <property type="match status" value="1"/>
</dbReference>
<dbReference type="InterPro" id="IPR006577">
    <property type="entry name" value="UAS"/>
</dbReference>
<dbReference type="InterPro" id="IPR001012">
    <property type="entry name" value="UBX_dom"/>
</dbReference>
<evidence type="ECO:0000313" key="4">
    <source>
        <dbReference type="Proteomes" id="UP000750334"/>
    </source>
</evidence>
<evidence type="ECO:0000256" key="1">
    <source>
        <dbReference type="SAM" id="MobiDB-lite"/>
    </source>
</evidence>
<protein>
    <recommendedName>
        <fullName evidence="2">UBX domain-containing protein</fullName>
    </recommendedName>
</protein>
<dbReference type="PANTHER" id="PTHR23322">
    <property type="entry name" value="FAS-ASSOCIATED PROTEIN"/>
    <property type="match status" value="1"/>
</dbReference>
<dbReference type="OrthoDB" id="1026733at2759"/>
<name>A0A9P7BCD1_MAUEX</name>
<dbReference type="SUPFAM" id="SSF52833">
    <property type="entry name" value="Thioredoxin-like"/>
    <property type="match status" value="1"/>
</dbReference>
<dbReference type="GO" id="GO:0036503">
    <property type="term" value="P:ERAD pathway"/>
    <property type="evidence" value="ECO:0007669"/>
    <property type="project" value="TreeGrafter"/>
</dbReference>
<dbReference type="SUPFAM" id="SSF54236">
    <property type="entry name" value="Ubiquitin-like"/>
    <property type="match status" value="1"/>
</dbReference>
<dbReference type="Proteomes" id="UP000750334">
    <property type="component" value="Unassembled WGS sequence"/>
</dbReference>
<dbReference type="InterPro" id="IPR036249">
    <property type="entry name" value="Thioredoxin-like_sf"/>
</dbReference>
<accession>A0A9P7BCD1</accession>
<reference evidence="3 4" key="1">
    <citation type="submission" date="2020-11" db="EMBL/GenBank/DDBJ databases">
        <title>Kefir isolates.</title>
        <authorList>
            <person name="Marcisauskas S."/>
            <person name="Kim Y."/>
            <person name="Blasche S."/>
        </authorList>
    </citation>
    <scope>NUCLEOTIDE SEQUENCE [LARGE SCALE GENOMIC DNA]</scope>
    <source>
        <strain evidence="3 4">OG2</strain>
    </source>
</reference>
<dbReference type="PROSITE" id="PS50033">
    <property type="entry name" value="UBX"/>
    <property type="match status" value="1"/>
</dbReference>
<feature type="region of interest" description="Disordered" evidence="1">
    <location>
        <begin position="214"/>
        <end position="235"/>
    </location>
</feature>
<dbReference type="InterPro" id="IPR050730">
    <property type="entry name" value="UBX_domain-protein"/>
</dbReference>
<evidence type="ECO:0000313" key="3">
    <source>
        <dbReference type="EMBL" id="KAG0670589.1"/>
    </source>
</evidence>
<dbReference type="SMART" id="SM00594">
    <property type="entry name" value="UAS"/>
    <property type="match status" value="1"/>
</dbReference>
<dbReference type="Gene3D" id="3.40.30.10">
    <property type="entry name" value="Glutaredoxin"/>
    <property type="match status" value="1"/>
</dbReference>
<evidence type="ECO:0000259" key="2">
    <source>
        <dbReference type="PROSITE" id="PS50033"/>
    </source>
</evidence>
<gene>
    <name evidence="3" type="ORF">C6P45_002155</name>
</gene>
<comment type="caution">
    <text evidence="3">The sequence shown here is derived from an EMBL/GenBank/DDBJ whole genome shotgun (WGS) entry which is preliminary data.</text>
</comment>
<feature type="domain" description="UBX" evidence="2">
    <location>
        <begin position="271"/>
        <end position="369"/>
    </location>
</feature>
<dbReference type="GO" id="GO:0005783">
    <property type="term" value="C:endoplasmic reticulum"/>
    <property type="evidence" value="ECO:0007669"/>
    <property type="project" value="TreeGrafter"/>
</dbReference>